<feature type="domain" description="Glycosyltransferase subfamily 4-like N-terminal" evidence="2">
    <location>
        <begin position="13"/>
        <end position="148"/>
    </location>
</feature>
<dbReference type="CDD" id="cd03811">
    <property type="entry name" value="GT4_GT28_WabH-like"/>
    <property type="match status" value="1"/>
</dbReference>
<dbReference type="InterPro" id="IPR028098">
    <property type="entry name" value="Glyco_trans_4-like_N"/>
</dbReference>
<gene>
    <name evidence="3" type="ORF">GBG18_09090</name>
</gene>
<dbReference type="RefSeq" id="WP_152190390.1">
    <property type="nucleotide sequence ID" value="NZ_WFKJ01000025.1"/>
</dbReference>
<dbReference type="EMBL" id="WFKJ01000025">
    <property type="protein sequence ID" value="KAB7890408.1"/>
    <property type="molecule type" value="Genomic_DNA"/>
</dbReference>
<sequence>MKICQVLAGNEDGGLEKHTIELSKELKKRNFDITVIAHEKFKSEFDGIRFISFDLTKSRNNIFMLYKLYEILREEKFDIIHSQANKATSIVVKLKMFINSKIVSTLHSYKKNLSSFYKSDYVISVSNKIAENLNIKNKTTIYNGIKLENINNINLYDKYNIPKEKFIICSVGRLSFVKRFDVLISSLKYTDNVHLILVGEGKEESKLKKLATRLSLDKNITFTGNLNNLKAKEIIKSSNLFVMTSQKEGFPYTLIETLSCQTPIISTDVSDIKDIIGSDFIIEYDNNKALALKINDIKNDYEKTNSYFKPIYKQSQEKFTTKYMTNETINIYEKVLT</sequence>
<dbReference type="Proteomes" id="UP000461010">
    <property type="component" value="Unassembled WGS sequence"/>
</dbReference>
<dbReference type="PANTHER" id="PTHR12526">
    <property type="entry name" value="GLYCOSYLTRANSFERASE"/>
    <property type="match status" value="1"/>
</dbReference>
<dbReference type="InterPro" id="IPR001296">
    <property type="entry name" value="Glyco_trans_1"/>
</dbReference>
<evidence type="ECO:0000259" key="1">
    <source>
        <dbReference type="Pfam" id="PF00534"/>
    </source>
</evidence>
<dbReference type="Pfam" id="PF00534">
    <property type="entry name" value="Glycos_transf_1"/>
    <property type="match status" value="1"/>
</dbReference>
<proteinExistence type="predicted"/>
<comment type="caution">
    <text evidence="3">The sequence shown here is derived from an EMBL/GenBank/DDBJ whole genome shotgun (WGS) entry which is preliminary data.</text>
</comment>
<evidence type="ECO:0000313" key="3">
    <source>
        <dbReference type="EMBL" id="KAB7890408.1"/>
    </source>
</evidence>
<name>A0ABQ6VKP1_9BACT</name>
<protein>
    <submittedName>
        <fullName evidence="3">Glycosyltransferase</fullName>
    </submittedName>
</protein>
<dbReference type="Pfam" id="PF13439">
    <property type="entry name" value="Glyco_transf_4"/>
    <property type="match status" value="1"/>
</dbReference>
<organism evidence="3 4">
    <name type="scientific">Poseidonibacter ostreae</name>
    <dbReference type="NCBI Taxonomy" id="2654171"/>
    <lineage>
        <taxon>Bacteria</taxon>
        <taxon>Pseudomonadati</taxon>
        <taxon>Campylobacterota</taxon>
        <taxon>Epsilonproteobacteria</taxon>
        <taxon>Campylobacterales</taxon>
        <taxon>Arcobacteraceae</taxon>
        <taxon>Poseidonibacter</taxon>
    </lineage>
</organism>
<dbReference type="SUPFAM" id="SSF53756">
    <property type="entry name" value="UDP-Glycosyltransferase/glycogen phosphorylase"/>
    <property type="match status" value="1"/>
</dbReference>
<feature type="domain" description="Glycosyl transferase family 1" evidence="1">
    <location>
        <begin position="157"/>
        <end position="306"/>
    </location>
</feature>
<reference evidence="3 4" key="1">
    <citation type="submission" date="2019-10" db="EMBL/GenBank/DDBJ databases">
        <title>Poseidonibacter ostreae sp. nov., isolated from the gut of the Ostrea denselamellosa.</title>
        <authorList>
            <person name="Choi A."/>
        </authorList>
    </citation>
    <scope>NUCLEOTIDE SEQUENCE [LARGE SCALE GENOMIC DNA]</scope>
    <source>
        <strain evidence="3 4">SJOD-M-5</strain>
    </source>
</reference>
<evidence type="ECO:0000259" key="2">
    <source>
        <dbReference type="Pfam" id="PF13439"/>
    </source>
</evidence>
<keyword evidence="4" id="KW-1185">Reference proteome</keyword>
<dbReference type="Gene3D" id="3.40.50.2000">
    <property type="entry name" value="Glycogen Phosphorylase B"/>
    <property type="match status" value="2"/>
</dbReference>
<evidence type="ECO:0000313" key="4">
    <source>
        <dbReference type="Proteomes" id="UP000461010"/>
    </source>
</evidence>
<accession>A0ABQ6VKP1</accession>